<protein>
    <submittedName>
        <fullName evidence="4">Trichothecene 3-O-acetyltransferase</fullName>
    </submittedName>
</protein>
<reference evidence="4" key="1">
    <citation type="journal article" date="2014" name="Genome Announc.">
        <title>Complete sequencing and chromosome-scale genome assembly of the industrial progenitor strain P2niaD18 from the penicillin producer Penicillium chrysogenum.</title>
        <authorList>
            <person name="Specht T."/>
            <person name="Dahlmann T.A."/>
            <person name="Zadra I."/>
            <person name="Kurnsteiner H."/>
            <person name="Kuck U."/>
        </authorList>
    </citation>
    <scope>NUCLEOTIDE SEQUENCE [LARGE SCALE GENOMIC DNA]</scope>
    <source>
        <strain evidence="4">P2niaD18</strain>
    </source>
</reference>
<gene>
    <name evidence="4" type="ORF">EN45_002850</name>
</gene>
<dbReference type="InterPro" id="IPR054710">
    <property type="entry name" value="Tri101-like_N"/>
</dbReference>
<accession>A0A167V997</accession>
<keyword evidence="1 4" id="KW-0808">Transferase</keyword>
<proteinExistence type="predicted"/>
<keyword evidence="2" id="KW-0012">Acyltransferase</keyword>
<evidence type="ECO:0000313" key="4">
    <source>
        <dbReference type="EMBL" id="KZN90173.1"/>
    </source>
</evidence>
<feature type="domain" description="Trichothecene 3-O-acetyltransferase-like N-terminal" evidence="3">
    <location>
        <begin position="24"/>
        <end position="174"/>
    </location>
</feature>
<dbReference type="PhylomeDB" id="A0A167V997"/>
<dbReference type="GO" id="GO:0044550">
    <property type="term" value="P:secondary metabolite biosynthetic process"/>
    <property type="evidence" value="ECO:0007669"/>
    <property type="project" value="TreeGrafter"/>
</dbReference>
<dbReference type="Proteomes" id="UP000076449">
    <property type="component" value="Chromosome I"/>
</dbReference>
<dbReference type="PANTHER" id="PTHR31642:SF310">
    <property type="entry name" value="FATTY ALCOHOL:CAFFEOYL-COA ACYLTRANSFERASE"/>
    <property type="match status" value="1"/>
</dbReference>
<evidence type="ECO:0000256" key="1">
    <source>
        <dbReference type="ARBA" id="ARBA00022679"/>
    </source>
</evidence>
<organism evidence="4">
    <name type="scientific">Penicillium chrysogenum</name>
    <name type="common">Penicillium notatum</name>
    <dbReference type="NCBI Taxonomy" id="5076"/>
    <lineage>
        <taxon>Eukaryota</taxon>
        <taxon>Fungi</taxon>
        <taxon>Dikarya</taxon>
        <taxon>Ascomycota</taxon>
        <taxon>Pezizomycotina</taxon>
        <taxon>Eurotiomycetes</taxon>
        <taxon>Eurotiomycetidae</taxon>
        <taxon>Eurotiales</taxon>
        <taxon>Aspergillaceae</taxon>
        <taxon>Penicillium</taxon>
        <taxon>Penicillium chrysogenum species complex</taxon>
    </lineage>
</organism>
<dbReference type="PANTHER" id="PTHR31642">
    <property type="entry name" value="TRICHOTHECENE 3-O-ACETYLTRANSFERASE"/>
    <property type="match status" value="1"/>
</dbReference>
<dbReference type="GO" id="GO:0016747">
    <property type="term" value="F:acyltransferase activity, transferring groups other than amino-acyl groups"/>
    <property type="evidence" value="ECO:0007669"/>
    <property type="project" value="TreeGrafter"/>
</dbReference>
<dbReference type="Pfam" id="PF22664">
    <property type="entry name" value="TRI-like_N"/>
    <property type="match status" value="1"/>
</dbReference>
<name>A0A167V997_PENCH</name>
<dbReference type="InterPro" id="IPR023213">
    <property type="entry name" value="CAT-like_dom_sf"/>
</dbReference>
<evidence type="ECO:0000259" key="3">
    <source>
        <dbReference type="Pfam" id="PF22664"/>
    </source>
</evidence>
<dbReference type="EMBL" id="CM002798">
    <property type="protein sequence ID" value="KZN90173.1"/>
    <property type="molecule type" value="Genomic_DNA"/>
</dbReference>
<dbReference type="Gene3D" id="3.30.559.10">
    <property type="entry name" value="Chloramphenicol acetyltransferase-like domain"/>
    <property type="match status" value="2"/>
</dbReference>
<sequence>MSPKVTNRPIPELTALERIGPKGYLRYVFPFQLQKDYDLGEVARVLQAGYQGLIQRIPEVACEAVPDTNSKQKGVLKFQLQENDDAQIIVVKDLRDSPGPDYEELKSKFFPVASFNADTFCRRSVWPSAGDRLPISAVQANFICGGVILTWCILHMAGDGTSFYTWMEVWAEECRRAAGLNISDAVQLPEALWKDRESVMRPSGHNTGKLENHPEYTLLPSTPLGAPPKMASPNHRGQIFYFSPESLAALKADASPTNATKPSDHKWISTNDALSALLWRTVVAVQSPLEALKGDPMSVFNIAIDARQRTDPNVHPATLGCFLGYVAVSLPLREILSTLNLADLAIEIRKAVLGADKQFTDDVVTLVEQLEDVDRLVPTAFLDVPGFNCVLSSWINFKLYSLKWGPLLGNKIEAVRVPHVGCINGLQVVLPVLPDGGWEILVGVEESCLDRLLKEPLFTKYATPR</sequence>
<evidence type="ECO:0000256" key="2">
    <source>
        <dbReference type="ARBA" id="ARBA00023315"/>
    </source>
</evidence>
<dbReference type="InterPro" id="IPR050317">
    <property type="entry name" value="Plant_Fungal_Acyltransferase"/>
</dbReference>
<dbReference type="AlphaFoldDB" id="A0A167V997"/>